<evidence type="ECO:0000313" key="3">
    <source>
        <dbReference type="EMBL" id="AMO22466.1"/>
    </source>
</evidence>
<name>A0A127JR44_9BURK</name>
<dbReference type="AlphaFoldDB" id="A0A127JR44"/>
<dbReference type="PATRIC" id="fig|94132.3.peg.1126"/>
<dbReference type="Proteomes" id="UP000070433">
    <property type="component" value="Chromosome"/>
</dbReference>
<dbReference type="RefSeq" id="WP_061497006.1">
    <property type="nucleotide sequence ID" value="NZ_CP010951.1"/>
</dbReference>
<feature type="transmembrane region" description="Helical" evidence="1">
    <location>
        <begin position="107"/>
        <end position="135"/>
    </location>
</feature>
<sequence>MNKLSFALPFAIGLVIVAWVGMGFAAGSWLPLAVTAVILAVYVLGAVELSRFRASTAGLHKALQDLSQPPASLGDWLERVPAGLRAAVRQRVEADRGTLPGPALTPYLVGLLVMLGMLGTFLGMVVTFKGAVFALEGSTDLQAIRGALAEPVRGLGLSFGTSVAGVAASAMLGLLSALSRRERAEAVRLLDSRMADALQPFSLVHQRQESFRAQQLQARALPELVDALQALMQRIEARSEQLDQQLLERHAQFQRDATHAYTELARGVGASLQENLVAGARQAGETIRPVVEGAMAQVVQESQRTHERLAAAAQAQVDALSQQFGATARTVSDSWTAALQTHARTSEALATQLQGCLSGFSETFEQRSAALLAGVGEHADAHAAATLAESTRLLEQSRALVQSREEAESRWVTQQGERMEQLTALWRTELAALREQENRNGQAAVERLGELQAAVAQHLGTLGAALEAPITRLLHTASEVPEAAAGVIAQLREEMSRVAERDNLALQERSELLARLSALLQSVNQAAGEQRAATEALLAAAASVLEQAGARFAQVLEAQSGQAATTAAHTTASAVELSSLAEAFGHSVQLFQGGNEKLVETLQRVEASLERSTARSDEQLAYYVAQAREVIDLSISSQHDLLENLRTLQVAPARPAAVAVGVPG</sequence>
<keyword evidence="1" id="KW-1133">Transmembrane helix</keyword>
<accession>A0A127JR44</accession>
<keyword evidence="1" id="KW-0812">Transmembrane</keyword>
<evidence type="ECO:0000256" key="1">
    <source>
        <dbReference type="SAM" id="Phobius"/>
    </source>
</evidence>
<gene>
    <name evidence="3" type="ORF">UC35_05595</name>
</gene>
<evidence type="ECO:0000313" key="4">
    <source>
        <dbReference type="Proteomes" id="UP000070433"/>
    </source>
</evidence>
<proteinExistence type="predicted"/>
<reference evidence="3 4" key="1">
    <citation type="journal article" date="2014" name="Int. J. Syst. Evol. Microbiol.">
        <title>Ramlibacter solisilvae sp. nov., isolated from forest soil, and emended description of the genus Ramlibacter.</title>
        <authorList>
            <person name="Lee H.J."/>
            <person name="Lee S.H."/>
            <person name="Lee S.S."/>
            <person name="Lee J.S."/>
            <person name="Kim Y."/>
            <person name="Kim S.C."/>
            <person name="Jeon C.O."/>
        </authorList>
    </citation>
    <scope>NUCLEOTIDE SEQUENCE [LARGE SCALE GENOMIC DNA]</scope>
    <source>
        <strain evidence="3 4">5-10</strain>
    </source>
</reference>
<dbReference type="OrthoDB" id="6053769at2"/>
<dbReference type="EMBL" id="CP010951">
    <property type="protein sequence ID" value="AMO22466.1"/>
    <property type="molecule type" value="Genomic_DNA"/>
</dbReference>
<evidence type="ECO:0000259" key="2">
    <source>
        <dbReference type="Pfam" id="PF05650"/>
    </source>
</evidence>
<protein>
    <submittedName>
        <fullName evidence="3">Membrane protein</fullName>
    </submittedName>
</protein>
<dbReference type="InterPro" id="IPR008520">
    <property type="entry name" value="DUF802"/>
</dbReference>
<keyword evidence="1" id="KW-0472">Membrane</keyword>
<keyword evidence="4" id="KW-1185">Reference proteome</keyword>
<feature type="domain" description="DUF802" evidence="2">
    <location>
        <begin position="320"/>
        <end position="372"/>
    </location>
</feature>
<dbReference type="Pfam" id="PF05650">
    <property type="entry name" value="DUF802"/>
    <property type="match status" value="1"/>
</dbReference>
<feature type="transmembrane region" description="Helical" evidence="1">
    <location>
        <begin position="28"/>
        <end position="47"/>
    </location>
</feature>
<organism evidence="3 4">
    <name type="scientific">Ramlibacter tataouinensis</name>
    <dbReference type="NCBI Taxonomy" id="94132"/>
    <lineage>
        <taxon>Bacteria</taxon>
        <taxon>Pseudomonadati</taxon>
        <taxon>Pseudomonadota</taxon>
        <taxon>Betaproteobacteria</taxon>
        <taxon>Burkholderiales</taxon>
        <taxon>Comamonadaceae</taxon>
        <taxon>Ramlibacter</taxon>
    </lineage>
</organism>